<organism evidence="1 2">
    <name type="scientific">Branchiostoma belcheri</name>
    <name type="common">Amphioxus</name>
    <dbReference type="NCBI Taxonomy" id="7741"/>
    <lineage>
        <taxon>Eukaryota</taxon>
        <taxon>Metazoa</taxon>
        <taxon>Chordata</taxon>
        <taxon>Cephalochordata</taxon>
        <taxon>Leptocardii</taxon>
        <taxon>Amphioxiformes</taxon>
        <taxon>Branchiostomatidae</taxon>
        <taxon>Branchiostoma</taxon>
    </lineage>
</organism>
<dbReference type="OrthoDB" id="10170782at2759"/>
<proteinExistence type="predicted"/>
<dbReference type="RefSeq" id="XP_019624954.1">
    <property type="nucleotide sequence ID" value="XM_019769395.1"/>
</dbReference>
<name>A0A6P4YT79_BRABE</name>
<dbReference type="GeneID" id="109470442"/>
<gene>
    <name evidence="2" type="primary">LOC109470442</name>
</gene>
<sequence>MMASGHWSSPRRFFKKPSRPIAELGNKEIRQLLPAWVRTLRPDTAVPGYGDPAKRPAFWSADVPYALPSKKPADFNGVTLSVLTLTEAGKGHLAFLDMKEVIVASTPHATNPQTISWAEVKLQRRHHVSALP</sequence>
<dbReference type="KEGG" id="bbel:109470442"/>
<evidence type="ECO:0000313" key="1">
    <source>
        <dbReference type="Proteomes" id="UP000515135"/>
    </source>
</evidence>
<dbReference type="Proteomes" id="UP000515135">
    <property type="component" value="Unplaced"/>
</dbReference>
<protein>
    <submittedName>
        <fullName evidence="2">Uncharacterized protein LOC109470442</fullName>
    </submittedName>
</protein>
<reference evidence="2" key="1">
    <citation type="submission" date="2025-08" db="UniProtKB">
        <authorList>
            <consortium name="RefSeq"/>
        </authorList>
    </citation>
    <scope>IDENTIFICATION</scope>
    <source>
        <tissue evidence="2">Gonad</tissue>
    </source>
</reference>
<evidence type="ECO:0000313" key="2">
    <source>
        <dbReference type="RefSeq" id="XP_019624954.1"/>
    </source>
</evidence>
<keyword evidence="1" id="KW-1185">Reference proteome</keyword>
<accession>A0A6P4YT79</accession>
<dbReference type="AlphaFoldDB" id="A0A6P4YT79"/>